<keyword evidence="1" id="KW-0812">Transmembrane</keyword>
<keyword evidence="1" id="KW-0472">Membrane</keyword>
<feature type="transmembrane region" description="Helical" evidence="1">
    <location>
        <begin position="59"/>
        <end position="79"/>
    </location>
</feature>
<proteinExistence type="predicted"/>
<name>A0ABW5QZ46_9BACL</name>
<organism evidence="2 3">
    <name type="scientific">Paenibacillus thailandensis</name>
    <dbReference type="NCBI Taxonomy" id="393250"/>
    <lineage>
        <taxon>Bacteria</taxon>
        <taxon>Bacillati</taxon>
        <taxon>Bacillota</taxon>
        <taxon>Bacilli</taxon>
        <taxon>Bacillales</taxon>
        <taxon>Paenibacillaceae</taxon>
        <taxon>Paenibacillus</taxon>
    </lineage>
</organism>
<comment type="caution">
    <text evidence="2">The sequence shown here is derived from an EMBL/GenBank/DDBJ whole genome shotgun (WGS) entry which is preliminary data.</text>
</comment>
<evidence type="ECO:0000313" key="3">
    <source>
        <dbReference type="Proteomes" id="UP001597493"/>
    </source>
</evidence>
<feature type="transmembrane region" description="Helical" evidence="1">
    <location>
        <begin position="32"/>
        <end position="53"/>
    </location>
</feature>
<keyword evidence="1" id="KW-1133">Transmembrane helix</keyword>
<sequence length="92" mass="10147">MSRNRIQSAAAASWYWLGGAALFSIAYYGELFYLFIPIALLLAAPLYGLTYFIDASNDLEQTLICIGIAYAASLAGWYAGRMGKRPKAKVRE</sequence>
<accession>A0ABW5QZ46</accession>
<evidence type="ECO:0000313" key="2">
    <source>
        <dbReference type="EMBL" id="MFD2661734.1"/>
    </source>
</evidence>
<dbReference type="RefSeq" id="WP_379274951.1">
    <property type="nucleotide sequence ID" value="NZ_JBHUMY010000016.1"/>
</dbReference>
<protein>
    <submittedName>
        <fullName evidence="2">Uncharacterized protein</fullName>
    </submittedName>
</protein>
<reference evidence="3" key="1">
    <citation type="journal article" date="2019" name="Int. J. Syst. Evol. Microbiol.">
        <title>The Global Catalogue of Microorganisms (GCM) 10K type strain sequencing project: providing services to taxonomists for standard genome sequencing and annotation.</title>
        <authorList>
            <consortium name="The Broad Institute Genomics Platform"/>
            <consortium name="The Broad Institute Genome Sequencing Center for Infectious Disease"/>
            <person name="Wu L."/>
            <person name="Ma J."/>
        </authorList>
    </citation>
    <scope>NUCLEOTIDE SEQUENCE [LARGE SCALE GENOMIC DNA]</scope>
    <source>
        <strain evidence="3">TISTR 1827</strain>
    </source>
</reference>
<keyword evidence="3" id="KW-1185">Reference proteome</keyword>
<dbReference type="EMBL" id="JBHUMY010000016">
    <property type="protein sequence ID" value="MFD2661734.1"/>
    <property type="molecule type" value="Genomic_DNA"/>
</dbReference>
<dbReference type="Proteomes" id="UP001597493">
    <property type="component" value="Unassembled WGS sequence"/>
</dbReference>
<evidence type="ECO:0000256" key="1">
    <source>
        <dbReference type="SAM" id="Phobius"/>
    </source>
</evidence>
<gene>
    <name evidence="2" type="ORF">ACFSW5_15885</name>
</gene>
<feature type="transmembrane region" description="Helical" evidence="1">
    <location>
        <begin position="6"/>
        <end position="25"/>
    </location>
</feature>